<dbReference type="VEuPathDB" id="ToxoDB:ETH_00026130"/>
<organism evidence="3 4">
    <name type="scientific">Eimeria tenella</name>
    <name type="common">Coccidian parasite</name>
    <dbReference type="NCBI Taxonomy" id="5802"/>
    <lineage>
        <taxon>Eukaryota</taxon>
        <taxon>Sar</taxon>
        <taxon>Alveolata</taxon>
        <taxon>Apicomplexa</taxon>
        <taxon>Conoidasida</taxon>
        <taxon>Coccidia</taxon>
        <taxon>Eucoccidiorida</taxon>
        <taxon>Eimeriorina</taxon>
        <taxon>Eimeriidae</taxon>
        <taxon>Eimeria</taxon>
    </lineage>
</organism>
<reference evidence="3" key="1">
    <citation type="submission" date="2013-10" db="EMBL/GenBank/DDBJ databases">
        <title>Genomic analysis of the causative agents of coccidiosis in chickens.</title>
        <authorList>
            <person name="Reid A.J."/>
            <person name="Blake D."/>
            <person name="Billington K."/>
            <person name="Browne H."/>
            <person name="Dunn M."/>
            <person name="Hung S."/>
            <person name="Kawahara F."/>
            <person name="Miranda-Saavedra D."/>
            <person name="Mourier T."/>
            <person name="Nagra H."/>
            <person name="Otto T.D."/>
            <person name="Rawlings N."/>
            <person name="Sanchez A."/>
            <person name="Sanders M."/>
            <person name="Subramaniam C."/>
            <person name="Tay Y."/>
            <person name="Dear P."/>
            <person name="Doerig C."/>
            <person name="Gruber A."/>
            <person name="Parkinson J."/>
            <person name="Shirley M."/>
            <person name="Wan K.L."/>
            <person name="Berriman M."/>
            <person name="Tomley F."/>
            <person name="Pain A."/>
        </authorList>
    </citation>
    <scope>NUCLEOTIDE SEQUENCE [LARGE SCALE GENOMIC DNA]</scope>
    <source>
        <strain evidence="3">Houghton</strain>
    </source>
</reference>
<name>U6KXQ1_EIMTE</name>
<dbReference type="GeneID" id="25254322"/>
<reference evidence="3" key="2">
    <citation type="submission" date="2013-10" db="EMBL/GenBank/DDBJ databases">
        <authorList>
            <person name="Aslett M."/>
        </authorList>
    </citation>
    <scope>NUCLEOTIDE SEQUENCE [LARGE SCALE GENOMIC DNA]</scope>
    <source>
        <strain evidence="3">Houghton</strain>
    </source>
</reference>
<evidence type="ECO:0000313" key="3">
    <source>
        <dbReference type="EMBL" id="CDJ41723.1"/>
    </source>
</evidence>
<feature type="compositionally biased region" description="Low complexity" evidence="1">
    <location>
        <begin position="32"/>
        <end position="49"/>
    </location>
</feature>
<feature type="compositionally biased region" description="Low complexity" evidence="1">
    <location>
        <begin position="106"/>
        <end position="120"/>
    </location>
</feature>
<evidence type="ECO:0000256" key="1">
    <source>
        <dbReference type="SAM" id="MobiDB-lite"/>
    </source>
</evidence>
<proteinExistence type="predicted"/>
<dbReference type="RefSeq" id="XP_013232473.1">
    <property type="nucleotide sequence ID" value="XM_013377019.1"/>
</dbReference>
<feature type="region of interest" description="Disordered" evidence="1">
    <location>
        <begin position="183"/>
        <end position="205"/>
    </location>
</feature>
<feature type="region of interest" description="Disordered" evidence="1">
    <location>
        <begin position="24"/>
        <end position="57"/>
    </location>
</feature>
<gene>
    <name evidence="3" type="ORF">ETH_00026130</name>
</gene>
<keyword evidence="2" id="KW-1133">Transmembrane helix</keyword>
<evidence type="ECO:0000313" key="4">
    <source>
        <dbReference type="Proteomes" id="UP000030747"/>
    </source>
</evidence>
<protein>
    <submittedName>
        <fullName evidence="3">Uncharacterized protein</fullName>
    </submittedName>
</protein>
<evidence type="ECO:0000256" key="2">
    <source>
        <dbReference type="SAM" id="Phobius"/>
    </source>
</evidence>
<sequence>MRAPSGGPPVGACLGRRLPLREQEALRSSRSLLGPPGAPLGAPKGGPRAPEGPPLRLRGSWGANSFACIAAGPPRSSSSSSRCLYTPIGEAAAGRCRVPASLPKPRSSSSRSSRSSSSSSSWRLPKRFAAVYRHFRGPWRPHLISLLMLVLLLVGLSLAAALWGFAEVLPRLLPLRQQPQQQQQPLQQQQQPLQQHQQQTLQQQQQQLGPPLLLSGLKRPPPPAWGMWTDQPQFAAEVLLRDSYKSAAAAAAPAAAAAAAGVGAPPRRLQNVVNIGPPDGYSGFDPQNMWEAFKGAPQDYLLLLWFTLNLFLVGCFCSWMCTQRSYQKAVVVSP</sequence>
<feature type="transmembrane region" description="Helical" evidence="2">
    <location>
        <begin position="300"/>
        <end position="321"/>
    </location>
</feature>
<keyword evidence="2" id="KW-0812">Transmembrane</keyword>
<dbReference type="OrthoDB" id="333749at2759"/>
<keyword evidence="2" id="KW-0472">Membrane</keyword>
<dbReference type="EMBL" id="HG675660">
    <property type="protein sequence ID" value="CDJ41723.1"/>
    <property type="molecule type" value="Genomic_DNA"/>
</dbReference>
<accession>U6KXQ1</accession>
<dbReference type="VEuPathDB" id="ToxoDB:ETH2_1482000"/>
<keyword evidence="4" id="KW-1185">Reference proteome</keyword>
<feature type="transmembrane region" description="Helical" evidence="2">
    <location>
        <begin position="143"/>
        <end position="166"/>
    </location>
</feature>
<feature type="region of interest" description="Disordered" evidence="1">
    <location>
        <begin position="96"/>
        <end position="120"/>
    </location>
</feature>
<dbReference type="AlphaFoldDB" id="U6KXQ1"/>
<dbReference type="Proteomes" id="UP000030747">
    <property type="component" value="Unassembled WGS sequence"/>
</dbReference>